<evidence type="ECO:0000256" key="8">
    <source>
        <dbReference type="ARBA" id="ARBA00023209"/>
    </source>
</evidence>
<proteinExistence type="inferred from homology"/>
<keyword evidence="11" id="KW-0012">Acyltransferase</keyword>
<dbReference type="GO" id="GO:0005886">
    <property type="term" value="C:plasma membrane"/>
    <property type="evidence" value="ECO:0007669"/>
    <property type="project" value="UniProtKB-SubCell"/>
</dbReference>
<feature type="transmembrane region" description="Helical" evidence="10">
    <location>
        <begin position="162"/>
        <end position="180"/>
    </location>
</feature>
<accession>A0AA51RQB3</accession>
<evidence type="ECO:0000256" key="9">
    <source>
        <dbReference type="ARBA" id="ARBA00023264"/>
    </source>
</evidence>
<dbReference type="AlphaFoldDB" id="A0AA51RQB3"/>
<comment type="pathway">
    <text evidence="10">Lipid metabolism; phospholipid metabolism.</text>
</comment>
<keyword evidence="8 10" id="KW-0594">Phospholipid biosynthesis</keyword>
<dbReference type="PANTHER" id="PTHR30309">
    <property type="entry name" value="INNER MEMBRANE PROTEIN YGIH"/>
    <property type="match status" value="1"/>
</dbReference>
<evidence type="ECO:0000256" key="10">
    <source>
        <dbReference type="HAMAP-Rule" id="MF_01043"/>
    </source>
</evidence>
<keyword evidence="9 10" id="KW-1208">Phospholipid metabolism</keyword>
<keyword evidence="4 10" id="KW-0812">Transmembrane</keyword>
<evidence type="ECO:0000313" key="12">
    <source>
        <dbReference type="Proteomes" id="UP001239782"/>
    </source>
</evidence>
<evidence type="ECO:0000256" key="5">
    <source>
        <dbReference type="ARBA" id="ARBA00022989"/>
    </source>
</evidence>
<evidence type="ECO:0000256" key="6">
    <source>
        <dbReference type="ARBA" id="ARBA00023098"/>
    </source>
</evidence>
<dbReference type="KEGG" id="plei:Q9312_10180"/>
<comment type="catalytic activity">
    <reaction evidence="10">
        <text>an acyl phosphate + sn-glycerol 3-phosphate = a 1-acyl-sn-glycero-3-phosphate + phosphate</text>
        <dbReference type="Rhea" id="RHEA:34075"/>
        <dbReference type="ChEBI" id="CHEBI:43474"/>
        <dbReference type="ChEBI" id="CHEBI:57597"/>
        <dbReference type="ChEBI" id="CHEBI:57970"/>
        <dbReference type="ChEBI" id="CHEBI:59918"/>
        <dbReference type="EC" id="2.3.1.275"/>
    </reaction>
</comment>
<evidence type="ECO:0000256" key="3">
    <source>
        <dbReference type="ARBA" id="ARBA00022679"/>
    </source>
</evidence>
<evidence type="ECO:0000313" key="11">
    <source>
        <dbReference type="EMBL" id="WMS85580.1"/>
    </source>
</evidence>
<dbReference type="RefSeq" id="WP_309200733.1">
    <property type="nucleotide sequence ID" value="NZ_CP133548.1"/>
</dbReference>
<evidence type="ECO:0000256" key="2">
    <source>
        <dbReference type="ARBA" id="ARBA00022516"/>
    </source>
</evidence>
<keyword evidence="3 10" id="KW-0808">Transferase</keyword>
<evidence type="ECO:0000256" key="4">
    <source>
        <dbReference type="ARBA" id="ARBA00022692"/>
    </source>
</evidence>
<dbReference type="HAMAP" id="MF_01043">
    <property type="entry name" value="PlsY"/>
    <property type="match status" value="1"/>
</dbReference>
<name>A0AA51RQB3_9GAMM</name>
<dbReference type="EMBL" id="CP133548">
    <property type="protein sequence ID" value="WMS85580.1"/>
    <property type="molecule type" value="Genomic_DNA"/>
</dbReference>
<protein>
    <recommendedName>
        <fullName evidence="10">Glycerol-3-phosphate acyltransferase</fullName>
    </recommendedName>
    <alternativeName>
        <fullName evidence="10">Acyl-PO4 G3P acyltransferase</fullName>
    </alternativeName>
    <alternativeName>
        <fullName evidence="10">Acyl-phosphate--glycerol-3-phosphate acyltransferase</fullName>
    </alternativeName>
    <alternativeName>
        <fullName evidence="10">G3P acyltransferase</fullName>
        <shortName evidence="10">GPAT</shortName>
        <ecNumber evidence="10">2.3.1.275</ecNumber>
    </alternativeName>
    <alternativeName>
        <fullName evidence="10">Lysophosphatidic acid synthase</fullName>
        <shortName evidence="10">LPA synthase</shortName>
    </alternativeName>
</protein>
<dbReference type="PANTHER" id="PTHR30309:SF0">
    <property type="entry name" value="GLYCEROL-3-PHOSPHATE ACYLTRANSFERASE-RELATED"/>
    <property type="match status" value="1"/>
</dbReference>
<feature type="transmembrane region" description="Helical" evidence="10">
    <location>
        <begin position="87"/>
        <end position="107"/>
    </location>
</feature>
<feature type="transmembrane region" description="Helical" evidence="10">
    <location>
        <begin position="114"/>
        <end position="142"/>
    </location>
</feature>
<dbReference type="Pfam" id="PF02660">
    <property type="entry name" value="G3P_acyltransf"/>
    <property type="match status" value="1"/>
</dbReference>
<feature type="transmembrane region" description="Helical" evidence="10">
    <location>
        <begin position="6"/>
        <end position="30"/>
    </location>
</feature>
<keyword evidence="6 10" id="KW-0443">Lipid metabolism</keyword>
<comment type="subcellular location">
    <subcellularLocation>
        <location evidence="10">Cell membrane</location>
        <topology evidence="10">Multi-pass membrane protein</topology>
    </subcellularLocation>
</comment>
<dbReference type="SMART" id="SM01207">
    <property type="entry name" value="G3P_acyltransf"/>
    <property type="match status" value="1"/>
</dbReference>
<evidence type="ECO:0000256" key="7">
    <source>
        <dbReference type="ARBA" id="ARBA00023136"/>
    </source>
</evidence>
<gene>
    <name evidence="10 11" type="primary">plsY</name>
    <name evidence="11" type="ORF">Q9312_10180</name>
</gene>
<keyword evidence="2 10" id="KW-0444">Lipid biosynthesis</keyword>
<keyword evidence="12" id="KW-1185">Reference proteome</keyword>
<keyword evidence="1 10" id="KW-1003">Cell membrane</keyword>
<organism evidence="11 12">
    <name type="scientific">Pleionea litopenaei</name>
    <dbReference type="NCBI Taxonomy" id="3070815"/>
    <lineage>
        <taxon>Bacteria</taxon>
        <taxon>Pseudomonadati</taxon>
        <taxon>Pseudomonadota</taxon>
        <taxon>Gammaproteobacteria</taxon>
        <taxon>Oceanospirillales</taxon>
        <taxon>Pleioneaceae</taxon>
        <taxon>Pleionea</taxon>
    </lineage>
</organism>
<dbReference type="InterPro" id="IPR003811">
    <property type="entry name" value="G3P_acylTferase_PlsY"/>
</dbReference>
<comment type="function">
    <text evidence="10">Catalyzes the transfer of an acyl group from acyl-phosphate (acyl-PO(4)) to glycerol-3-phosphate (G3P) to form lysophosphatidic acid (LPA). This enzyme utilizes acyl-phosphate as fatty acyl donor, but not acyl-CoA or acyl-ACP.</text>
</comment>
<keyword evidence="7 10" id="KW-0472">Membrane</keyword>
<evidence type="ECO:0000256" key="1">
    <source>
        <dbReference type="ARBA" id="ARBA00022475"/>
    </source>
</evidence>
<dbReference type="EC" id="2.3.1.275" evidence="10"/>
<comment type="similarity">
    <text evidence="10">Belongs to the PlsY family.</text>
</comment>
<keyword evidence="5 10" id="KW-1133">Transmembrane helix</keyword>
<reference evidence="11 12" key="1">
    <citation type="submission" date="2023-08" db="EMBL/GenBank/DDBJ databases">
        <title>Pleionea litopenaei sp. nov., isolated from stomach of juvenile Litopenaeus vannamei.</title>
        <authorList>
            <person name="Rho A.M."/>
            <person name="Hwang C.Y."/>
        </authorList>
    </citation>
    <scope>NUCLEOTIDE SEQUENCE [LARGE SCALE GENOMIC DNA]</scope>
    <source>
        <strain evidence="11 12">HL-JVS1</strain>
    </source>
</reference>
<dbReference type="NCBIfam" id="TIGR00023">
    <property type="entry name" value="glycerol-3-phosphate 1-O-acyltransferase PlsY"/>
    <property type="match status" value="1"/>
</dbReference>
<sequence>MELNAISFLSLTLVLASYGLGSISSAILICRLAGYGDPRSAGSGNPGATNVMRIGGKKLAFLTLLGDSLKGVIPVSVALSLNQPQSIINAVAVAAFLGHLFPIFFHFKGGKGVATFFGVIFVLNWQLATFAAICWLTGIWAFKISSLSALITAITVPVYSWHFFPELFFPLLIICILMVIRHHQNIRNLVSGAEPPVKRASST</sequence>
<comment type="subunit">
    <text evidence="10">Probably interacts with PlsX.</text>
</comment>
<dbReference type="GO" id="GO:0043772">
    <property type="term" value="F:acyl-phosphate glycerol-3-phosphate acyltransferase activity"/>
    <property type="evidence" value="ECO:0007669"/>
    <property type="project" value="UniProtKB-UniRule"/>
</dbReference>
<dbReference type="Proteomes" id="UP001239782">
    <property type="component" value="Chromosome"/>
</dbReference>
<dbReference type="GO" id="GO:0008654">
    <property type="term" value="P:phospholipid biosynthetic process"/>
    <property type="evidence" value="ECO:0007669"/>
    <property type="project" value="UniProtKB-UniRule"/>
</dbReference>